<evidence type="ECO:0000313" key="3">
    <source>
        <dbReference type="Proteomes" id="UP001140949"/>
    </source>
</evidence>
<name>A0AAX6I3J2_IRIPA</name>
<dbReference type="Proteomes" id="UP001140949">
    <property type="component" value="Unassembled WGS sequence"/>
</dbReference>
<accession>A0AAX6I3J2</accession>
<keyword evidence="1" id="KW-1133">Transmembrane helix</keyword>
<protein>
    <submittedName>
        <fullName evidence="2">Serine/arginine-rich splicing factor SR45 isoform X2</fullName>
    </submittedName>
</protein>
<evidence type="ECO:0000313" key="2">
    <source>
        <dbReference type="EMBL" id="KAJ6847860.1"/>
    </source>
</evidence>
<organism evidence="2 3">
    <name type="scientific">Iris pallida</name>
    <name type="common">Sweet iris</name>
    <dbReference type="NCBI Taxonomy" id="29817"/>
    <lineage>
        <taxon>Eukaryota</taxon>
        <taxon>Viridiplantae</taxon>
        <taxon>Streptophyta</taxon>
        <taxon>Embryophyta</taxon>
        <taxon>Tracheophyta</taxon>
        <taxon>Spermatophyta</taxon>
        <taxon>Magnoliopsida</taxon>
        <taxon>Liliopsida</taxon>
        <taxon>Asparagales</taxon>
        <taxon>Iridaceae</taxon>
        <taxon>Iridoideae</taxon>
        <taxon>Irideae</taxon>
        <taxon>Iris</taxon>
    </lineage>
</organism>
<sequence>MVAHWCCCGTTTIGDVVVEGVRDGRKGVGGWMVAGLGCYWLVEFLVICVQNCFCLWKNRFPLNRRSPIFKS</sequence>
<dbReference type="AlphaFoldDB" id="A0AAX6I3J2"/>
<gene>
    <name evidence="2" type="ORF">M6B38_115400</name>
</gene>
<proteinExistence type="predicted"/>
<reference evidence="2" key="1">
    <citation type="journal article" date="2023" name="GigaByte">
        <title>Genome assembly of the bearded iris, Iris pallida Lam.</title>
        <authorList>
            <person name="Bruccoleri R.E."/>
            <person name="Oakeley E.J."/>
            <person name="Faust A.M.E."/>
            <person name="Altorfer M."/>
            <person name="Dessus-Babus S."/>
            <person name="Burckhardt D."/>
            <person name="Oertli M."/>
            <person name="Naumann U."/>
            <person name="Petersen F."/>
            <person name="Wong J."/>
        </authorList>
    </citation>
    <scope>NUCLEOTIDE SEQUENCE</scope>
    <source>
        <strain evidence="2">GSM-AAB239-AS_SAM_17_03QT</strain>
    </source>
</reference>
<dbReference type="EMBL" id="JANAVB010004800">
    <property type="protein sequence ID" value="KAJ6847860.1"/>
    <property type="molecule type" value="Genomic_DNA"/>
</dbReference>
<feature type="transmembrane region" description="Helical" evidence="1">
    <location>
        <begin position="31"/>
        <end position="56"/>
    </location>
</feature>
<evidence type="ECO:0000256" key="1">
    <source>
        <dbReference type="SAM" id="Phobius"/>
    </source>
</evidence>
<keyword evidence="1" id="KW-0472">Membrane</keyword>
<comment type="caution">
    <text evidence="2">The sequence shown here is derived from an EMBL/GenBank/DDBJ whole genome shotgun (WGS) entry which is preliminary data.</text>
</comment>
<keyword evidence="3" id="KW-1185">Reference proteome</keyword>
<keyword evidence="1" id="KW-0812">Transmembrane</keyword>
<reference evidence="2" key="2">
    <citation type="submission" date="2023-04" db="EMBL/GenBank/DDBJ databases">
        <authorList>
            <person name="Bruccoleri R.E."/>
            <person name="Oakeley E.J."/>
            <person name="Faust A.-M."/>
            <person name="Dessus-Babus S."/>
            <person name="Altorfer M."/>
            <person name="Burckhardt D."/>
            <person name="Oertli M."/>
            <person name="Naumann U."/>
            <person name="Petersen F."/>
            <person name="Wong J."/>
        </authorList>
    </citation>
    <scope>NUCLEOTIDE SEQUENCE</scope>
    <source>
        <strain evidence="2">GSM-AAB239-AS_SAM_17_03QT</strain>
        <tissue evidence="2">Leaf</tissue>
    </source>
</reference>